<dbReference type="EMBL" id="PEOG01000163">
    <property type="protein sequence ID" value="PIM50430.1"/>
    <property type="molecule type" value="Genomic_DNA"/>
</dbReference>
<reference evidence="1 2" key="1">
    <citation type="submission" date="2017-11" db="EMBL/GenBank/DDBJ databases">
        <title>Draft genome sequence of Mitsuaria sp. HWN-4.</title>
        <authorList>
            <person name="Gundlapally S.R."/>
        </authorList>
    </citation>
    <scope>NUCLEOTIDE SEQUENCE [LARGE SCALE GENOMIC DNA]</scope>
    <source>
        <strain evidence="1 2">HWN-4</strain>
    </source>
</reference>
<dbReference type="Proteomes" id="UP000231501">
    <property type="component" value="Unassembled WGS sequence"/>
</dbReference>
<feature type="non-terminal residue" evidence="1">
    <location>
        <position position="1"/>
    </location>
</feature>
<dbReference type="OrthoDB" id="8263000at2"/>
<evidence type="ECO:0000313" key="1">
    <source>
        <dbReference type="EMBL" id="PIM50430.1"/>
    </source>
</evidence>
<sequence length="141" mass="15245">AFGRRRGEGEDLAPDIVRLRDVPCDLHADIDIAGPRDAVDILAEVYDRCARHIARAAVSRTLDELLREGRSLEDIYTGPAPRHGFIEDAPPSEAGHAAERLFLSDLTAVVLAVPGVVDARVIALRAEGREATAGSVEWRGD</sequence>
<name>A0A2G9C1X9_9BURK</name>
<proteinExistence type="predicted"/>
<organism evidence="1 2">
    <name type="scientific">Roseateles chitinivorans</name>
    <dbReference type="NCBI Taxonomy" id="2917965"/>
    <lineage>
        <taxon>Bacteria</taxon>
        <taxon>Pseudomonadati</taxon>
        <taxon>Pseudomonadota</taxon>
        <taxon>Betaproteobacteria</taxon>
        <taxon>Burkholderiales</taxon>
        <taxon>Sphaerotilaceae</taxon>
        <taxon>Roseateles</taxon>
    </lineage>
</organism>
<protein>
    <submittedName>
        <fullName evidence="1">Uncharacterized protein</fullName>
    </submittedName>
</protein>
<dbReference type="AlphaFoldDB" id="A0A2G9C1X9"/>
<evidence type="ECO:0000313" key="2">
    <source>
        <dbReference type="Proteomes" id="UP000231501"/>
    </source>
</evidence>
<feature type="non-terminal residue" evidence="1">
    <location>
        <position position="141"/>
    </location>
</feature>
<comment type="caution">
    <text evidence="1">The sequence shown here is derived from an EMBL/GenBank/DDBJ whole genome shotgun (WGS) entry which is preliminary data.</text>
</comment>
<dbReference type="RefSeq" id="WP_158238933.1">
    <property type="nucleotide sequence ID" value="NZ_PEOG01000163.1"/>
</dbReference>
<accession>A0A2G9C1X9</accession>
<keyword evidence="2" id="KW-1185">Reference proteome</keyword>
<gene>
    <name evidence="1" type="ORF">CS062_25055</name>
</gene>